<organism evidence="1 2">
    <name type="scientific">Catharanthus roseus</name>
    <name type="common">Madagascar periwinkle</name>
    <name type="synonym">Vinca rosea</name>
    <dbReference type="NCBI Taxonomy" id="4058"/>
    <lineage>
        <taxon>Eukaryota</taxon>
        <taxon>Viridiplantae</taxon>
        <taxon>Streptophyta</taxon>
        <taxon>Embryophyta</taxon>
        <taxon>Tracheophyta</taxon>
        <taxon>Spermatophyta</taxon>
        <taxon>Magnoliopsida</taxon>
        <taxon>eudicotyledons</taxon>
        <taxon>Gunneridae</taxon>
        <taxon>Pentapetalae</taxon>
        <taxon>asterids</taxon>
        <taxon>lamiids</taxon>
        <taxon>Gentianales</taxon>
        <taxon>Apocynaceae</taxon>
        <taxon>Rauvolfioideae</taxon>
        <taxon>Vinceae</taxon>
        <taxon>Catharanthinae</taxon>
        <taxon>Catharanthus</taxon>
    </lineage>
</organism>
<keyword evidence="2" id="KW-1185">Reference proteome</keyword>
<name>A0ACB9ZPV3_CATRO</name>
<accession>A0ACB9ZPV3</accession>
<gene>
    <name evidence="1" type="ORF">M9H77_35628</name>
</gene>
<proteinExistence type="predicted"/>
<reference evidence="2" key="1">
    <citation type="journal article" date="2023" name="Nat. Plants">
        <title>Single-cell RNA sequencing provides a high-resolution roadmap for understanding the multicellular compartmentation of specialized metabolism.</title>
        <authorList>
            <person name="Sun S."/>
            <person name="Shen X."/>
            <person name="Li Y."/>
            <person name="Li Y."/>
            <person name="Wang S."/>
            <person name="Li R."/>
            <person name="Zhang H."/>
            <person name="Shen G."/>
            <person name="Guo B."/>
            <person name="Wei J."/>
            <person name="Xu J."/>
            <person name="St-Pierre B."/>
            <person name="Chen S."/>
            <person name="Sun C."/>
        </authorList>
    </citation>
    <scope>NUCLEOTIDE SEQUENCE [LARGE SCALE GENOMIC DNA]</scope>
</reference>
<evidence type="ECO:0000313" key="1">
    <source>
        <dbReference type="EMBL" id="KAI5649623.1"/>
    </source>
</evidence>
<sequence>MVNPEELVIMSCDMEVRLRKFESIRKARNPKKNRNHMESKLELPVIKFVLWFNAVEDFKLFSCTVSIIISGLFSGRGPVDIRLAKLRDQFLCHVSKIGIFIKVVRAANIGRGRRQQGHFET</sequence>
<protein>
    <submittedName>
        <fullName evidence="1">Uncharacterized protein</fullName>
    </submittedName>
</protein>
<evidence type="ECO:0000313" key="2">
    <source>
        <dbReference type="Proteomes" id="UP001060085"/>
    </source>
</evidence>
<dbReference type="EMBL" id="CM044708">
    <property type="protein sequence ID" value="KAI5649623.1"/>
    <property type="molecule type" value="Genomic_DNA"/>
</dbReference>
<dbReference type="Proteomes" id="UP001060085">
    <property type="component" value="Linkage Group LG08"/>
</dbReference>
<comment type="caution">
    <text evidence="1">The sequence shown here is derived from an EMBL/GenBank/DDBJ whole genome shotgun (WGS) entry which is preliminary data.</text>
</comment>